<feature type="compositionally biased region" description="Basic residues" evidence="1">
    <location>
        <begin position="127"/>
        <end position="142"/>
    </location>
</feature>
<sequence>MVQYVSCADPSESAARKERKRLAEEKGETEEVARNMVITANAINIANTANALNATGGRRENRQDDTFTQSPTRIPASERLGPPIENVDNAIHSNLESTRVPAKKRLGQPPLKNKLPNPLGVSTSAIAKKRRTTQVRISPKKT</sequence>
<dbReference type="AlphaFoldDB" id="A0A8S9MLD8"/>
<reference evidence="2" key="1">
    <citation type="submission" date="2019-12" db="EMBL/GenBank/DDBJ databases">
        <title>Genome sequencing and annotation of Brassica cretica.</title>
        <authorList>
            <person name="Studholme D.J."/>
            <person name="Sarris P.F."/>
        </authorList>
    </citation>
    <scope>NUCLEOTIDE SEQUENCE</scope>
    <source>
        <strain evidence="2">PFS-001/15</strain>
        <tissue evidence="2">Leaf</tissue>
    </source>
</reference>
<evidence type="ECO:0000313" key="3">
    <source>
        <dbReference type="Proteomes" id="UP000712281"/>
    </source>
</evidence>
<comment type="caution">
    <text evidence="2">The sequence shown here is derived from an EMBL/GenBank/DDBJ whole genome shotgun (WGS) entry which is preliminary data.</text>
</comment>
<dbReference type="Proteomes" id="UP000712281">
    <property type="component" value="Unassembled WGS sequence"/>
</dbReference>
<evidence type="ECO:0000256" key="1">
    <source>
        <dbReference type="SAM" id="MobiDB-lite"/>
    </source>
</evidence>
<evidence type="ECO:0000313" key="2">
    <source>
        <dbReference type="EMBL" id="KAF2620790.1"/>
    </source>
</evidence>
<feature type="region of interest" description="Disordered" evidence="1">
    <location>
        <begin position="54"/>
        <end position="142"/>
    </location>
</feature>
<feature type="region of interest" description="Disordered" evidence="1">
    <location>
        <begin position="1"/>
        <end position="29"/>
    </location>
</feature>
<protein>
    <submittedName>
        <fullName evidence="2">Uncharacterized protein</fullName>
    </submittedName>
</protein>
<organism evidence="2 3">
    <name type="scientific">Brassica cretica</name>
    <name type="common">Mustard</name>
    <dbReference type="NCBI Taxonomy" id="69181"/>
    <lineage>
        <taxon>Eukaryota</taxon>
        <taxon>Viridiplantae</taxon>
        <taxon>Streptophyta</taxon>
        <taxon>Embryophyta</taxon>
        <taxon>Tracheophyta</taxon>
        <taxon>Spermatophyta</taxon>
        <taxon>Magnoliopsida</taxon>
        <taxon>eudicotyledons</taxon>
        <taxon>Gunneridae</taxon>
        <taxon>Pentapetalae</taxon>
        <taxon>rosids</taxon>
        <taxon>malvids</taxon>
        <taxon>Brassicales</taxon>
        <taxon>Brassicaceae</taxon>
        <taxon>Brassiceae</taxon>
        <taxon>Brassica</taxon>
    </lineage>
</organism>
<accession>A0A8S9MLD8</accession>
<name>A0A8S9MLD8_BRACR</name>
<dbReference type="EMBL" id="QGKW02000007">
    <property type="protein sequence ID" value="KAF2620790.1"/>
    <property type="molecule type" value="Genomic_DNA"/>
</dbReference>
<gene>
    <name evidence="2" type="ORF">F2Q68_00042042</name>
</gene>
<proteinExistence type="predicted"/>
<feature type="compositionally biased region" description="Low complexity" evidence="1">
    <location>
        <begin position="109"/>
        <end position="119"/>
    </location>
</feature>